<dbReference type="PANTHER" id="PTHR46796">
    <property type="entry name" value="HTH-TYPE TRANSCRIPTIONAL ACTIVATOR RHAS-RELATED"/>
    <property type="match status" value="1"/>
</dbReference>
<dbReference type="EMBL" id="JACBZR010000001">
    <property type="protein sequence ID" value="NYI76832.1"/>
    <property type="molecule type" value="Genomic_DNA"/>
</dbReference>
<keyword evidence="6" id="KW-1185">Reference proteome</keyword>
<dbReference type="SMART" id="SM00342">
    <property type="entry name" value="HTH_ARAC"/>
    <property type="match status" value="1"/>
</dbReference>
<keyword evidence="2 5" id="KW-0238">DNA-binding</keyword>
<protein>
    <submittedName>
        <fullName evidence="5">AraC-like DNA-binding protein</fullName>
    </submittedName>
</protein>
<dbReference type="Proteomes" id="UP000564496">
    <property type="component" value="Unassembled WGS sequence"/>
</dbReference>
<dbReference type="PROSITE" id="PS01124">
    <property type="entry name" value="HTH_ARAC_FAMILY_2"/>
    <property type="match status" value="1"/>
</dbReference>
<sequence length="263" mass="28676">MTRMATEPLPDSCCDDARPTVWLWSGHAAYRGPSLRLGTHSGSVTCFALGLDAPFLLRSGPEEPRRARSALIPARTSHQIVAGEEQTMLFFYVDPGASGTAHLLGQMTDTTSTIAYDHRDEAALIAGLMGPIMNPEMLRRRLLESGETNPTDERIRGAMKLLRDQPGERGSAAEMAATVNLSQSRFLHLFSAHSGTSFRRYRLWARMRHAAAAVSQGADLSTAASDAGFASPSHFSDTFRAMFGLTATQLFSNQLRFVVMDPS</sequence>
<evidence type="ECO:0000313" key="5">
    <source>
        <dbReference type="EMBL" id="NYI76832.1"/>
    </source>
</evidence>
<evidence type="ECO:0000256" key="3">
    <source>
        <dbReference type="ARBA" id="ARBA00023163"/>
    </source>
</evidence>
<gene>
    <name evidence="5" type="ORF">BJ988_001480</name>
</gene>
<comment type="caution">
    <text evidence="5">The sequence shown here is derived from an EMBL/GenBank/DDBJ whole genome shotgun (WGS) entry which is preliminary data.</text>
</comment>
<dbReference type="InterPro" id="IPR018062">
    <property type="entry name" value="HTH_AraC-typ_CS"/>
</dbReference>
<dbReference type="InterPro" id="IPR009057">
    <property type="entry name" value="Homeodomain-like_sf"/>
</dbReference>
<evidence type="ECO:0000256" key="1">
    <source>
        <dbReference type="ARBA" id="ARBA00023015"/>
    </source>
</evidence>
<proteinExistence type="predicted"/>
<dbReference type="PROSITE" id="PS00041">
    <property type="entry name" value="HTH_ARAC_FAMILY_1"/>
    <property type="match status" value="1"/>
</dbReference>
<dbReference type="InterPro" id="IPR050204">
    <property type="entry name" value="AraC_XylS_family_regulators"/>
</dbReference>
<dbReference type="Gene3D" id="1.10.10.60">
    <property type="entry name" value="Homeodomain-like"/>
    <property type="match status" value="2"/>
</dbReference>
<dbReference type="SUPFAM" id="SSF46689">
    <property type="entry name" value="Homeodomain-like"/>
    <property type="match status" value="2"/>
</dbReference>
<dbReference type="Pfam" id="PF12833">
    <property type="entry name" value="HTH_18"/>
    <property type="match status" value="1"/>
</dbReference>
<keyword evidence="1" id="KW-0805">Transcription regulation</keyword>
<dbReference type="GO" id="GO:0003700">
    <property type="term" value="F:DNA-binding transcription factor activity"/>
    <property type="evidence" value="ECO:0007669"/>
    <property type="project" value="InterPro"/>
</dbReference>
<reference evidence="5 6" key="1">
    <citation type="submission" date="2020-07" db="EMBL/GenBank/DDBJ databases">
        <title>Sequencing the genomes of 1000 actinobacteria strains.</title>
        <authorList>
            <person name="Klenk H.-P."/>
        </authorList>
    </citation>
    <scope>NUCLEOTIDE SEQUENCE [LARGE SCALE GENOMIC DNA]</scope>
    <source>
        <strain evidence="5 6">DSM 26487</strain>
    </source>
</reference>
<evidence type="ECO:0000256" key="2">
    <source>
        <dbReference type="ARBA" id="ARBA00023125"/>
    </source>
</evidence>
<dbReference type="AlphaFoldDB" id="A0A7Z0DK18"/>
<dbReference type="RefSeq" id="WP_246321427.1">
    <property type="nucleotide sequence ID" value="NZ_JACBZR010000001.1"/>
</dbReference>
<keyword evidence="3" id="KW-0804">Transcription</keyword>
<feature type="domain" description="HTH araC/xylS-type" evidence="4">
    <location>
        <begin position="156"/>
        <end position="253"/>
    </location>
</feature>
<accession>A0A7Z0DK18</accession>
<dbReference type="GO" id="GO:0043565">
    <property type="term" value="F:sequence-specific DNA binding"/>
    <property type="evidence" value="ECO:0007669"/>
    <property type="project" value="InterPro"/>
</dbReference>
<evidence type="ECO:0000259" key="4">
    <source>
        <dbReference type="PROSITE" id="PS01124"/>
    </source>
</evidence>
<evidence type="ECO:0000313" key="6">
    <source>
        <dbReference type="Proteomes" id="UP000564496"/>
    </source>
</evidence>
<name>A0A7Z0DK18_9ACTN</name>
<organism evidence="5 6">
    <name type="scientific">Nocardioides panzhihuensis</name>
    <dbReference type="NCBI Taxonomy" id="860243"/>
    <lineage>
        <taxon>Bacteria</taxon>
        <taxon>Bacillati</taxon>
        <taxon>Actinomycetota</taxon>
        <taxon>Actinomycetes</taxon>
        <taxon>Propionibacteriales</taxon>
        <taxon>Nocardioidaceae</taxon>
        <taxon>Nocardioides</taxon>
    </lineage>
</organism>
<dbReference type="InterPro" id="IPR018060">
    <property type="entry name" value="HTH_AraC"/>
</dbReference>